<dbReference type="EMBL" id="AP014924">
    <property type="protein sequence ID" value="BAS27044.1"/>
    <property type="molecule type" value="Genomic_DNA"/>
</dbReference>
<dbReference type="SUPFAM" id="SSF47413">
    <property type="entry name" value="lambda repressor-like DNA-binding domains"/>
    <property type="match status" value="1"/>
</dbReference>
<keyword evidence="6" id="KW-1185">Reference proteome</keyword>
<gene>
    <name evidence="5" type="ORF">LIP_1187</name>
</gene>
<reference evidence="6" key="1">
    <citation type="submission" date="2015-07" db="EMBL/GenBank/DDBJ databases">
        <title>Complete genome sequence and phylogenetic analysis of Limnochorda pilosa.</title>
        <authorList>
            <person name="Watanabe M."/>
            <person name="Kojima H."/>
            <person name="Fukui M."/>
        </authorList>
    </citation>
    <scope>NUCLEOTIDE SEQUENCE [LARGE SCALE GENOMIC DNA]</scope>
    <source>
        <strain evidence="6">HC45</strain>
    </source>
</reference>
<dbReference type="PANTHER" id="PTHR30146">
    <property type="entry name" value="LACI-RELATED TRANSCRIPTIONAL REPRESSOR"/>
    <property type="match status" value="1"/>
</dbReference>
<dbReference type="Proteomes" id="UP000065807">
    <property type="component" value="Chromosome"/>
</dbReference>
<proteinExistence type="predicted"/>
<evidence type="ECO:0000256" key="2">
    <source>
        <dbReference type="ARBA" id="ARBA00023125"/>
    </source>
</evidence>
<dbReference type="KEGG" id="lpil:LIP_1187"/>
<dbReference type="SUPFAM" id="SSF53822">
    <property type="entry name" value="Periplasmic binding protein-like I"/>
    <property type="match status" value="1"/>
</dbReference>
<dbReference type="InterPro" id="IPR046335">
    <property type="entry name" value="LacI/GalR-like_sensor"/>
</dbReference>
<dbReference type="PROSITE" id="PS50932">
    <property type="entry name" value="HTH_LACI_2"/>
    <property type="match status" value="1"/>
</dbReference>
<name>A0A0K2SJL5_LIMPI</name>
<dbReference type="Pfam" id="PF00356">
    <property type="entry name" value="LacI"/>
    <property type="match status" value="1"/>
</dbReference>
<dbReference type="Pfam" id="PF13377">
    <property type="entry name" value="Peripla_BP_3"/>
    <property type="match status" value="1"/>
</dbReference>
<organism evidence="5 6">
    <name type="scientific">Limnochorda pilosa</name>
    <dbReference type="NCBI Taxonomy" id="1555112"/>
    <lineage>
        <taxon>Bacteria</taxon>
        <taxon>Bacillati</taxon>
        <taxon>Bacillota</taxon>
        <taxon>Limnochordia</taxon>
        <taxon>Limnochordales</taxon>
        <taxon>Limnochordaceae</taxon>
        <taxon>Limnochorda</taxon>
    </lineage>
</organism>
<dbReference type="AlphaFoldDB" id="A0A0K2SJL5"/>
<dbReference type="CDD" id="cd06267">
    <property type="entry name" value="PBP1_LacI_sugar_binding-like"/>
    <property type="match status" value="1"/>
</dbReference>
<dbReference type="STRING" id="1555112.LIP_1187"/>
<feature type="domain" description="HTH lacI-type" evidence="4">
    <location>
        <begin position="1"/>
        <end position="50"/>
    </location>
</feature>
<evidence type="ECO:0000313" key="5">
    <source>
        <dbReference type="EMBL" id="BAS27044.1"/>
    </source>
</evidence>
<dbReference type="PANTHER" id="PTHR30146:SF138">
    <property type="entry name" value="TRANSCRIPTIONAL REGULATORY PROTEIN"/>
    <property type="match status" value="1"/>
</dbReference>
<evidence type="ECO:0000256" key="3">
    <source>
        <dbReference type="ARBA" id="ARBA00023163"/>
    </source>
</evidence>
<reference evidence="6" key="2">
    <citation type="journal article" date="2016" name="Int. J. Syst. Evol. Microbiol.">
        <title>Complete genome sequence and cell structure of Limnochorda pilosa, a Gram-negative spore-former within the phylum Firmicutes.</title>
        <authorList>
            <person name="Watanabe M."/>
            <person name="Kojima H."/>
            <person name="Fukui M."/>
        </authorList>
    </citation>
    <scope>NUCLEOTIDE SEQUENCE [LARGE SCALE GENOMIC DNA]</scope>
    <source>
        <strain evidence="6">HC45</strain>
    </source>
</reference>
<dbReference type="InterPro" id="IPR000843">
    <property type="entry name" value="HTH_LacI"/>
</dbReference>
<dbReference type="Gene3D" id="1.10.260.40">
    <property type="entry name" value="lambda repressor-like DNA-binding domains"/>
    <property type="match status" value="1"/>
</dbReference>
<keyword evidence="2" id="KW-0238">DNA-binding</keyword>
<dbReference type="GO" id="GO:0000976">
    <property type="term" value="F:transcription cis-regulatory region binding"/>
    <property type="evidence" value="ECO:0007669"/>
    <property type="project" value="TreeGrafter"/>
</dbReference>
<dbReference type="SMART" id="SM00354">
    <property type="entry name" value="HTH_LACI"/>
    <property type="match status" value="1"/>
</dbReference>
<evidence type="ECO:0000313" key="6">
    <source>
        <dbReference type="Proteomes" id="UP000065807"/>
    </source>
</evidence>
<dbReference type="Gene3D" id="3.40.50.2300">
    <property type="match status" value="2"/>
</dbReference>
<evidence type="ECO:0000256" key="1">
    <source>
        <dbReference type="ARBA" id="ARBA00023015"/>
    </source>
</evidence>
<dbReference type="GO" id="GO:0003700">
    <property type="term" value="F:DNA-binding transcription factor activity"/>
    <property type="evidence" value="ECO:0007669"/>
    <property type="project" value="TreeGrafter"/>
</dbReference>
<keyword evidence="3" id="KW-0804">Transcription</keyword>
<sequence length="337" mass="36447">MARAAAVAPSTVSLAFNEPERVQPATRERVLAAARHLRYQPSAIARRLVTGRADVLAVILPNTRNPFFGNVVQGIESVAAQAGLDVMLFTTENDPGLERQRLESAVRNRADGVVLVGEHRAGPDLAARLLTELASAGTRLVLVERQAQGSPAIWADKREGARQAVQHLIELGHRRIAFVGGLLQQGGSHQRLAGYREAMAGYGLEPRPAWIVDGGFTPEGGYRAGSELMGRCPELTAFFAANDLMALGLLRALHEAGRRVPDDASVVGFDDIPEAAFLTPALTTVDMPMERLGRRAMEIMLRMLRGETLAEFEEALPTELRVRESTGPAPVGRRTQG</sequence>
<accession>A0A0K2SJL5</accession>
<dbReference type="CDD" id="cd01392">
    <property type="entry name" value="HTH_LacI"/>
    <property type="match status" value="1"/>
</dbReference>
<dbReference type="InterPro" id="IPR010982">
    <property type="entry name" value="Lambda_DNA-bd_dom_sf"/>
</dbReference>
<dbReference type="InterPro" id="IPR028082">
    <property type="entry name" value="Peripla_BP_I"/>
</dbReference>
<keyword evidence="1" id="KW-0805">Transcription regulation</keyword>
<protein>
    <submittedName>
        <fullName evidence="5">LacI family transcriptional regulator</fullName>
    </submittedName>
</protein>
<dbReference type="PATRIC" id="fig|1555112.3.peg.1236"/>
<evidence type="ECO:0000259" key="4">
    <source>
        <dbReference type="PROSITE" id="PS50932"/>
    </source>
</evidence>